<dbReference type="AlphaFoldDB" id="A0A1Y5ETU8"/>
<name>A0A1Y5ETU8_COLPS</name>
<dbReference type="Pfam" id="PF02684">
    <property type="entry name" value="LpxB"/>
    <property type="match status" value="1"/>
</dbReference>
<evidence type="ECO:0000256" key="9">
    <source>
        <dbReference type="ARBA" id="ARBA00023098"/>
    </source>
</evidence>
<dbReference type="UniPathway" id="UPA00973"/>
<comment type="caution">
    <text evidence="12">The sequence shown here is derived from an EMBL/GenBank/DDBJ whole genome shotgun (WGS) entry which is preliminary data.</text>
</comment>
<dbReference type="SUPFAM" id="SSF53756">
    <property type="entry name" value="UDP-Glycosyltransferase/glycogen phosphorylase"/>
    <property type="match status" value="1"/>
</dbReference>
<evidence type="ECO:0000256" key="8">
    <source>
        <dbReference type="ARBA" id="ARBA00022679"/>
    </source>
</evidence>
<dbReference type="PANTHER" id="PTHR30372:SF4">
    <property type="entry name" value="LIPID-A-DISACCHARIDE SYNTHASE, MITOCHONDRIAL-RELATED"/>
    <property type="match status" value="1"/>
</dbReference>
<dbReference type="GO" id="GO:0008915">
    <property type="term" value="F:lipid-A-disaccharide synthase activity"/>
    <property type="evidence" value="ECO:0007669"/>
    <property type="project" value="UniProtKB-UniRule"/>
</dbReference>
<dbReference type="CDD" id="cd01635">
    <property type="entry name" value="Glycosyltransferase_GTB-type"/>
    <property type="match status" value="1"/>
</dbReference>
<evidence type="ECO:0000313" key="13">
    <source>
        <dbReference type="Proteomes" id="UP000243053"/>
    </source>
</evidence>
<evidence type="ECO:0000256" key="6">
    <source>
        <dbReference type="ARBA" id="ARBA00022556"/>
    </source>
</evidence>
<keyword evidence="8 11" id="KW-0808">Transferase</keyword>
<evidence type="ECO:0000313" key="12">
    <source>
        <dbReference type="EMBL" id="OUR84037.1"/>
    </source>
</evidence>
<comment type="catalytic activity">
    <reaction evidence="10 11">
        <text>a lipid X + a UDP-2-N,3-O-bis[(3R)-3-hydroxyacyl]-alpha-D-glucosamine = a lipid A disaccharide + UDP + H(+)</text>
        <dbReference type="Rhea" id="RHEA:67828"/>
        <dbReference type="ChEBI" id="CHEBI:15378"/>
        <dbReference type="ChEBI" id="CHEBI:58223"/>
        <dbReference type="ChEBI" id="CHEBI:137748"/>
        <dbReference type="ChEBI" id="CHEBI:176338"/>
        <dbReference type="ChEBI" id="CHEBI:176343"/>
        <dbReference type="EC" id="2.4.1.182"/>
    </reaction>
</comment>
<gene>
    <name evidence="11" type="primary">lpxB</name>
    <name evidence="12" type="ORF">A9Q75_03550</name>
</gene>
<dbReference type="GO" id="GO:0016020">
    <property type="term" value="C:membrane"/>
    <property type="evidence" value="ECO:0007669"/>
    <property type="project" value="GOC"/>
</dbReference>
<evidence type="ECO:0000256" key="5">
    <source>
        <dbReference type="ARBA" id="ARBA00022516"/>
    </source>
</evidence>
<dbReference type="NCBIfam" id="TIGR00215">
    <property type="entry name" value="lpxB"/>
    <property type="match status" value="1"/>
</dbReference>
<evidence type="ECO:0000256" key="4">
    <source>
        <dbReference type="ARBA" id="ARBA00020902"/>
    </source>
</evidence>
<dbReference type="GO" id="GO:0009245">
    <property type="term" value="P:lipid A biosynthetic process"/>
    <property type="evidence" value="ECO:0007669"/>
    <property type="project" value="UniProtKB-UniRule"/>
</dbReference>
<evidence type="ECO:0000256" key="10">
    <source>
        <dbReference type="ARBA" id="ARBA00048975"/>
    </source>
</evidence>
<comment type="similarity">
    <text evidence="2 11">Belongs to the LpxB family.</text>
</comment>
<dbReference type="EMBL" id="MAAF01000024">
    <property type="protein sequence ID" value="OUR84037.1"/>
    <property type="molecule type" value="Genomic_DNA"/>
</dbReference>
<keyword evidence="6 11" id="KW-0441">Lipid A biosynthesis</keyword>
<dbReference type="GO" id="GO:0005543">
    <property type="term" value="F:phospholipid binding"/>
    <property type="evidence" value="ECO:0007669"/>
    <property type="project" value="TreeGrafter"/>
</dbReference>
<reference evidence="13" key="1">
    <citation type="journal article" date="2017" name="Proc. Natl. Acad. Sci. U.S.A.">
        <title>Simulation of Deepwater Horizon oil plume reveals substrate specialization within a complex community of hydrocarbon degraders.</title>
        <authorList>
            <person name="Hu P."/>
            <person name="Dubinsky E.A."/>
            <person name="Probst A.J."/>
            <person name="Wang J."/>
            <person name="Sieber C.M.K."/>
            <person name="Tom L.M."/>
            <person name="Gardinali P."/>
            <person name="Banfield J.F."/>
            <person name="Atlas R.M."/>
            <person name="Andersen G.L."/>
        </authorList>
    </citation>
    <scope>NUCLEOTIDE SEQUENCE [LARGE SCALE GENOMIC DNA]</scope>
</reference>
<dbReference type="PANTHER" id="PTHR30372">
    <property type="entry name" value="LIPID-A-DISACCHARIDE SYNTHASE"/>
    <property type="match status" value="1"/>
</dbReference>
<evidence type="ECO:0000256" key="3">
    <source>
        <dbReference type="ARBA" id="ARBA00012687"/>
    </source>
</evidence>
<organism evidence="12 13">
    <name type="scientific">Colwellia psychrerythraea</name>
    <name type="common">Vibrio psychroerythus</name>
    <dbReference type="NCBI Taxonomy" id="28229"/>
    <lineage>
        <taxon>Bacteria</taxon>
        <taxon>Pseudomonadati</taxon>
        <taxon>Pseudomonadota</taxon>
        <taxon>Gammaproteobacteria</taxon>
        <taxon>Alteromonadales</taxon>
        <taxon>Colwelliaceae</taxon>
        <taxon>Colwellia</taxon>
    </lineage>
</organism>
<evidence type="ECO:0000256" key="2">
    <source>
        <dbReference type="ARBA" id="ARBA00007868"/>
    </source>
</evidence>
<protein>
    <recommendedName>
        <fullName evidence="4 11">Lipid-A-disaccharide synthase</fullName>
        <ecNumber evidence="3 11">2.4.1.182</ecNumber>
    </recommendedName>
</protein>
<accession>A0A1Y5ETU8</accession>
<comment type="pathway">
    <text evidence="11">Bacterial outer membrane biogenesis; LPS lipid A biosynthesis.</text>
</comment>
<evidence type="ECO:0000256" key="7">
    <source>
        <dbReference type="ARBA" id="ARBA00022676"/>
    </source>
</evidence>
<keyword evidence="7 11" id="KW-0328">Glycosyltransferase</keyword>
<proteinExistence type="inferred from homology"/>
<evidence type="ECO:0000256" key="1">
    <source>
        <dbReference type="ARBA" id="ARBA00002056"/>
    </source>
</evidence>
<dbReference type="EC" id="2.4.1.182" evidence="3 11"/>
<keyword evidence="5 11" id="KW-0444">Lipid biosynthesis</keyword>
<keyword evidence="9 11" id="KW-0443">Lipid metabolism</keyword>
<evidence type="ECO:0000256" key="11">
    <source>
        <dbReference type="HAMAP-Rule" id="MF_00392"/>
    </source>
</evidence>
<dbReference type="HAMAP" id="MF_00392">
    <property type="entry name" value="LpxB"/>
    <property type="match status" value="1"/>
</dbReference>
<dbReference type="Gene3D" id="3.40.50.2000">
    <property type="entry name" value="Glycogen Phosphorylase B"/>
    <property type="match status" value="1"/>
</dbReference>
<sequence length="395" mass="44099">MTTQNQNADPQTIFAIVVGEHSGDTLGAGLITSLRQTHPNAKFIGIGGPKMQALGFESLFAMDELSVMGLVEVLGRIRRLLHVRKTLTDFFITNKPDVFIGIDAPDFNIGLELKLKKQGIKTVHYVSPSVWAWREKRIFKIAKATDMVLALLPFEKAFYDKHNVPCTFVGHPLADDIPMQSDKVLARNNLGLAQDKKILALMPGSRGGELSRLLEDFFESAKQLQDQDSELLFVAPMISEQRVEQFKTLKAEFAPDLTVEIILNQTQEVMTASDCLLTASGTVTLEAALIKRPMVICYKFSPITFFLGRRFVKLKWFSLPNLLTNKSLVPELLQKEVCPENIVPLVKERLYQDQSQLNDSFTAIHQQLKCDASKQAAKAVLDVLSTKPLAITTNN</sequence>
<dbReference type="Proteomes" id="UP000243053">
    <property type="component" value="Unassembled WGS sequence"/>
</dbReference>
<dbReference type="InterPro" id="IPR003835">
    <property type="entry name" value="Glyco_trans_19"/>
</dbReference>
<comment type="function">
    <text evidence="1 11">Condensation of UDP-2,3-diacylglucosamine and 2,3-diacylglucosamine-1-phosphate to form lipid A disaccharide, a precursor of lipid A, a phosphorylated glycolipid that anchors the lipopolysaccharide to the outer membrane of the cell.</text>
</comment>